<feature type="region of interest" description="Disordered" evidence="1">
    <location>
        <begin position="1"/>
        <end position="28"/>
    </location>
</feature>
<evidence type="ECO:0000313" key="2">
    <source>
        <dbReference type="EMBL" id="GIY31035.1"/>
    </source>
</evidence>
<accession>A0AAV4SA35</accession>
<protein>
    <submittedName>
        <fullName evidence="2">Paramyosin</fullName>
    </submittedName>
</protein>
<gene>
    <name evidence="2" type="primary">PRM_2</name>
    <name evidence="2" type="ORF">CEXT_126031</name>
</gene>
<sequence length="164" mass="18729">MVVEDERPNVVQTTPSPELVSGSPCKKNSHQETIIWNHQTSKCPSPQLVEQTVINENGADNSNDTLQDKNSESVSNSEIAGDDLNDAKAHLSDASRRIHEMDIEIKRLENEREELSIAYREAETLRKQEEAKAQRLASELTSVRHDYERRLTIKEEELDSLRYT</sequence>
<proteinExistence type="predicted"/>
<feature type="region of interest" description="Disordered" evidence="1">
    <location>
        <begin position="57"/>
        <end position="86"/>
    </location>
</feature>
<evidence type="ECO:0000256" key="1">
    <source>
        <dbReference type="SAM" id="MobiDB-lite"/>
    </source>
</evidence>
<organism evidence="2 3">
    <name type="scientific">Caerostris extrusa</name>
    <name type="common">Bark spider</name>
    <name type="synonym">Caerostris bankana</name>
    <dbReference type="NCBI Taxonomy" id="172846"/>
    <lineage>
        <taxon>Eukaryota</taxon>
        <taxon>Metazoa</taxon>
        <taxon>Ecdysozoa</taxon>
        <taxon>Arthropoda</taxon>
        <taxon>Chelicerata</taxon>
        <taxon>Arachnida</taxon>
        <taxon>Araneae</taxon>
        <taxon>Araneomorphae</taxon>
        <taxon>Entelegynae</taxon>
        <taxon>Araneoidea</taxon>
        <taxon>Araneidae</taxon>
        <taxon>Caerostris</taxon>
    </lineage>
</organism>
<name>A0AAV4SA35_CAEEX</name>
<dbReference type="AlphaFoldDB" id="A0AAV4SA35"/>
<comment type="caution">
    <text evidence="2">The sequence shown here is derived from an EMBL/GenBank/DDBJ whole genome shotgun (WGS) entry which is preliminary data.</text>
</comment>
<reference evidence="2 3" key="1">
    <citation type="submission" date="2021-06" db="EMBL/GenBank/DDBJ databases">
        <title>Caerostris extrusa draft genome.</title>
        <authorList>
            <person name="Kono N."/>
            <person name="Arakawa K."/>
        </authorList>
    </citation>
    <scope>NUCLEOTIDE SEQUENCE [LARGE SCALE GENOMIC DNA]</scope>
</reference>
<dbReference type="Proteomes" id="UP001054945">
    <property type="component" value="Unassembled WGS sequence"/>
</dbReference>
<evidence type="ECO:0000313" key="3">
    <source>
        <dbReference type="Proteomes" id="UP001054945"/>
    </source>
</evidence>
<keyword evidence="3" id="KW-1185">Reference proteome</keyword>
<dbReference type="EMBL" id="BPLR01009313">
    <property type="protein sequence ID" value="GIY31035.1"/>
    <property type="molecule type" value="Genomic_DNA"/>
</dbReference>